<dbReference type="AlphaFoldDB" id="A0A1R2C4V5"/>
<evidence type="ECO:0000256" key="1">
    <source>
        <dbReference type="ARBA" id="ARBA00004123"/>
    </source>
</evidence>
<reference evidence="4 5" key="1">
    <citation type="submission" date="2016-11" db="EMBL/GenBank/DDBJ databases">
        <title>The macronuclear genome of Stentor coeruleus: a giant cell with tiny introns.</title>
        <authorList>
            <person name="Slabodnick M."/>
            <person name="Ruby J.G."/>
            <person name="Reiff S.B."/>
            <person name="Swart E.C."/>
            <person name="Gosai S."/>
            <person name="Prabakaran S."/>
            <person name="Witkowska E."/>
            <person name="Larue G.E."/>
            <person name="Fisher S."/>
            <person name="Freeman R.M."/>
            <person name="Gunawardena J."/>
            <person name="Chu W."/>
            <person name="Stover N.A."/>
            <person name="Gregory B.D."/>
            <person name="Nowacki M."/>
            <person name="Derisi J."/>
            <person name="Roy S.W."/>
            <person name="Marshall W.F."/>
            <person name="Sood P."/>
        </authorList>
    </citation>
    <scope>NUCLEOTIDE SEQUENCE [LARGE SCALE GENOMIC DNA]</scope>
    <source>
        <strain evidence="4">WM001</strain>
    </source>
</reference>
<sequence>MVKHTKKKKDLQDTFTDYIEDQNAEDLIQSDEGSQSSDHENAHPQTKILTIKQARATSKKAKSSINSARKLLKLFKGACHISEETQVDYDSPETLNYILKSSIKIFPRIFVKVFKDKSQKESLKTSYKNLFRSFLSNTLVLLKQVRDRELLAGIFKGLGKVMKYLRYFEEYIKNYVKISVKIWGEMDKTGKLLSYGFIRKIMVKNLYDKVEIMRLLYLNYAKNSKFMTWINYVDIETMRKCFIDILGTDLSAGYQIVFTSLRQQSIYLAQVVKNPSIDRIKTIYNWQFLNSLMILGQSISAYKDMSALAHPLIQIVSGVLSLTNIPKYFPLKLHLVRILIALQNQRKNYIPSIAPNVIEILTSPSLNKSVSTKKLKEFSFVVAIKTSKEQLASQLYREQLIDECCECLIEHFASISNVVAFPECFLPVSLTLKKHVKGVKNSVFREKIGHCLKVVQENSDWVEGQRKGIRMVDEKHVVDGEAPIREKCSKILMRRLEIVNSRINT</sequence>
<comment type="caution">
    <text evidence="4">The sequence shown here is derived from an EMBL/GenBank/DDBJ whole genome shotgun (WGS) entry which is preliminary data.</text>
</comment>
<name>A0A1R2C4V5_9CILI</name>
<dbReference type="Proteomes" id="UP000187209">
    <property type="component" value="Unassembled WGS sequence"/>
</dbReference>
<evidence type="ECO:0000313" key="4">
    <source>
        <dbReference type="EMBL" id="OMJ84011.1"/>
    </source>
</evidence>
<gene>
    <name evidence="4" type="ORF">SteCoe_14933</name>
</gene>
<dbReference type="GO" id="GO:0030690">
    <property type="term" value="C:Noc1p-Noc2p complex"/>
    <property type="evidence" value="ECO:0007669"/>
    <property type="project" value="TreeGrafter"/>
</dbReference>
<dbReference type="PANTHER" id="PTHR12687:SF4">
    <property type="entry name" value="NUCLEOLAR COMPLEX PROTEIN 2 HOMOLOG"/>
    <property type="match status" value="1"/>
</dbReference>
<keyword evidence="3" id="KW-0539">Nucleus</keyword>
<dbReference type="OrthoDB" id="10266662at2759"/>
<organism evidence="4 5">
    <name type="scientific">Stentor coeruleus</name>
    <dbReference type="NCBI Taxonomy" id="5963"/>
    <lineage>
        <taxon>Eukaryota</taxon>
        <taxon>Sar</taxon>
        <taxon>Alveolata</taxon>
        <taxon>Ciliophora</taxon>
        <taxon>Postciliodesmatophora</taxon>
        <taxon>Heterotrichea</taxon>
        <taxon>Heterotrichida</taxon>
        <taxon>Stentoridae</taxon>
        <taxon>Stentor</taxon>
    </lineage>
</organism>
<evidence type="ECO:0000256" key="3">
    <source>
        <dbReference type="ARBA" id="ARBA00023242"/>
    </source>
</evidence>
<dbReference type="InterPro" id="IPR005343">
    <property type="entry name" value="Noc2"/>
</dbReference>
<comment type="subcellular location">
    <subcellularLocation>
        <location evidence="1">Nucleus</location>
    </subcellularLocation>
</comment>
<evidence type="ECO:0000313" key="5">
    <source>
        <dbReference type="Proteomes" id="UP000187209"/>
    </source>
</evidence>
<dbReference type="GO" id="GO:0005730">
    <property type="term" value="C:nucleolus"/>
    <property type="evidence" value="ECO:0007669"/>
    <property type="project" value="TreeGrafter"/>
</dbReference>
<dbReference type="GO" id="GO:0042273">
    <property type="term" value="P:ribosomal large subunit biogenesis"/>
    <property type="evidence" value="ECO:0007669"/>
    <property type="project" value="TreeGrafter"/>
</dbReference>
<dbReference type="GO" id="GO:0005654">
    <property type="term" value="C:nucleoplasm"/>
    <property type="evidence" value="ECO:0007669"/>
    <property type="project" value="TreeGrafter"/>
</dbReference>
<protein>
    <recommendedName>
        <fullName evidence="6">Nucleolar complex protein 2</fullName>
    </recommendedName>
</protein>
<dbReference type="Pfam" id="PF03715">
    <property type="entry name" value="Noc2"/>
    <property type="match status" value="1"/>
</dbReference>
<evidence type="ECO:0008006" key="6">
    <source>
        <dbReference type="Google" id="ProtNLM"/>
    </source>
</evidence>
<evidence type="ECO:0000256" key="2">
    <source>
        <dbReference type="ARBA" id="ARBA00005907"/>
    </source>
</evidence>
<dbReference type="GO" id="GO:0030691">
    <property type="term" value="C:Noc2p-Noc3p complex"/>
    <property type="evidence" value="ECO:0007669"/>
    <property type="project" value="TreeGrafter"/>
</dbReference>
<keyword evidence="5" id="KW-1185">Reference proteome</keyword>
<proteinExistence type="inferred from homology"/>
<accession>A0A1R2C4V5</accession>
<dbReference type="EMBL" id="MPUH01000283">
    <property type="protein sequence ID" value="OMJ84011.1"/>
    <property type="molecule type" value="Genomic_DNA"/>
</dbReference>
<dbReference type="PANTHER" id="PTHR12687">
    <property type="entry name" value="NUCLEOLAR COMPLEX 2 AND RAD4-RELATED"/>
    <property type="match status" value="1"/>
</dbReference>
<comment type="similarity">
    <text evidence="2">Belongs to the NOC2 family.</text>
</comment>